<reference evidence="1" key="1">
    <citation type="submission" date="2020-04" db="EMBL/GenBank/DDBJ databases">
        <authorList>
            <person name="Chiriac C."/>
            <person name="Salcher M."/>
            <person name="Ghai R."/>
            <person name="Kavagutti S V."/>
        </authorList>
    </citation>
    <scope>NUCLEOTIDE SEQUENCE</scope>
</reference>
<name>A0A6J5NDS2_9CAUD</name>
<proteinExistence type="predicted"/>
<protein>
    <submittedName>
        <fullName evidence="1">Uncharacterized protein</fullName>
    </submittedName>
</protein>
<evidence type="ECO:0000313" key="2">
    <source>
        <dbReference type="EMBL" id="CAB5225503.1"/>
    </source>
</evidence>
<evidence type="ECO:0000313" key="1">
    <source>
        <dbReference type="EMBL" id="CAB4157033.1"/>
    </source>
</evidence>
<organism evidence="1">
    <name type="scientific">uncultured Caudovirales phage</name>
    <dbReference type="NCBI Taxonomy" id="2100421"/>
    <lineage>
        <taxon>Viruses</taxon>
        <taxon>Duplodnaviria</taxon>
        <taxon>Heunggongvirae</taxon>
        <taxon>Uroviricota</taxon>
        <taxon>Caudoviricetes</taxon>
        <taxon>Peduoviridae</taxon>
        <taxon>Maltschvirus</taxon>
        <taxon>Maltschvirus maltsch</taxon>
    </lineage>
</organism>
<gene>
    <name evidence="1" type="ORF">UFOVP675_61</name>
    <name evidence="2" type="ORF">UFOVP747_38</name>
</gene>
<sequence>MTPAELVEKVARAMWEAEGPHVYTWELTQAETRAVFRLKARAAIATIAEALRVPSDRMILRGVDEWHRTERLLDDQARDVWTEMLAASPLGKEDKQ</sequence>
<dbReference type="EMBL" id="LR798343">
    <property type="protein sequence ID" value="CAB5225503.1"/>
    <property type="molecule type" value="Genomic_DNA"/>
</dbReference>
<dbReference type="EMBL" id="LR796648">
    <property type="protein sequence ID" value="CAB4157033.1"/>
    <property type="molecule type" value="Genomic_DNA"/>
</dbReference>
<accession>A0A6J5NDS2</accession>